<dbReference type="RefSeq" id="WP_053551117.1">
    <property type="nucleotide sequence ID" value="NZ_CP010802.1"/>
</dbReference>
<evidence type="ECO:0000313" key="2">
    <source>
        <dbReference type="EMBL" id="ALC17083.1"/>
    </source>
</evidence>
<sequence length="145" mass="15363">MKNPHSPDVLRHAAAVLTLLLILSALAVPALAGGETRLVERASGGLNAVLLLKEAPLVAMTQIPFELQLTDDAGSPLTGASVRCDLSMPAMAMPINRPAVTEKGGSYRGEAIFTMAGAWRATFEILLPNGEAKTLIFDMDRVLLK</sequence>
<dbReference type="KEGG" id="des:DSOUD_2320"/>
<gene>
    <name evidence="2" type="ORF">DSOUD_2320</name>
</gene>
<keyword evidence="3" id="KW-1185">Reference proteome</keyword>
<reference evidence="2 3" key="1">
    <citation type="submission" date="2015-07" db="EMBL/GenBank/DDBJ databases">
        <title>Isolation and Genomic Characterization of a Novel Halophilic Metal-Reducing Deltaproteobacterium from the Deep Subsurface.</title>
        <authorList>
            <person name="Badalamenti J.P."/>
            <person name="Summers Z.M."/>
            <person name="Gralnick J.A."/>
            <person name="Bond D.R."/>
        </authorList>
    </citation>
    <scope>NUCLEOTIDE SEQUENCE [LARGE SCALE GENOMIC DNA]</scope>
    <source>
        <strain evidence="2 3">WTL</strain>
    </source>
</reference>
<proteinExistence type="predicted"/>
<protein>
    <recommendedName>
        <fullName evidence="1">YtkA-like domain-containing protein</fullName>
    </recommendedName>
</protein>
<dbReference type="Pfam" id="PF13115">
    <property type="entry name" value="YtkA"/>
    <property type="match status" value="1"/>
</dbReference>
<dbReference type="PATRIC" id="fig|1603606.3.peg.2510"/>
<name>A0A0M3QG28_9BACT</name>
<organism evidence="2 3">
    <name type="scientific">Desulfuromonas soudanensis</name>
    <dbReference type="NCBI Taxonomy" id="1603606"/>
    <lineage>
        <taxon>Bacteria</taxon>
        <taxon>Pseudomonadati</taxon>
        <taxon>Thermodesulfobacteriota</taxon>
        <taxon>Desulfuromonadia</taxon>
        <taxon>Desulfuromonadales</taxon>
        <taxon>Desulfuromonadaceae</taxon>
        <taxon>Desulfuromonas</taxon>
    </lineage>
</organism>
<dbReference type="Proteomes" id="UP000057158">
    <property type="component" value="Chromosome"/>
</dbReference>
<dbReference type="AlphaFoldDB" id="A0A0M3QG28"/>
<dbReference type="EMBL" id="CP010802">
    <property type="protein sequence ID" value="ALC17083.1"/>
    <property type="molecule type" value="Genomic_DNA"/>
</dbReference>
<evidence type="ECO:0000313" key="3">
    <source>
        <dbReference type="Proteomes" id="UP000057158"/>
    </source>
</evidence>
<evidence type="ECO:0000259" key="1">
    <source>
        <dbReference type="Pfam" id="PF13115"/>
    </source>
</evidence>
<dbReference type="InterPro" id="IPR032693">
    <property type="entry name" value="YtkA-like_dom"/>
</dbReference>
<accession>A0A0M3QG28</accession>
<dbReference type="OrthoDB" id="5405913at2"/>
<feature type="domain" description="YtkA-like" evidence="1">
    <location>
        <begin position="45"/>
        <end position="122"/>
    </location>
</feature>
<dbReference type="STRING" id="1603606.DSOUD_2320"/>